<dbReference type="AlphaFoldDB" id="A0A8J7QZX4"/>
<comment type="caution">
    <text evidence="1">The sequence shown here is derived from an EMBL/GenBank/DDBJ whole genome shotgun (WGS) entry which is preliminary data.</text>
</comment>
<dbReference type="EMBL" id="JAGIYY010000004">
    <property type="protein sequence ID" value="MBP0439913.1"/>
    <property type="molecule type" value="Genomic_DNA"/>
</dbReference>
<sequence length="152" mass="17016">MKDFSKGSYSAIRAAFMASWKTAATARSWLKTQWLDVVYVLWLEEAVAKGTVDAPGFYERRGAWTRSKWIFDGKGWLDPVREAQASQLRIASGISTFEQGLDWEEVFEQCAAEQARMRELGLDTATILQTVAVAPQTADDEEGETETQQKAA</sequence>
<evidence type="ECO:0008006" key="3">
    <source>
        <dbReference type="Google" id="ProtNLM"/>
    </source>
</evidence>
<proteinExistence type="predicted"/>
<evidence type="ECO:0000313" key="1">
    <source>
        <dbReference type="EMBL" id="MBP0439913.1"/>
    </source>
</evidence>
<accession>A0A8J7QZX4</accession>
<dbReference type="Proteomes" id="UP000666240">
    <property type="component" value="Unassembled WGS sequence"/>
</dbReference>
<gene>
    <name evidence="1" type="ORF">J5Y06_14740</name>
</gene>
<organism evidence="1 2">
    <name type="scientific">Tianweitania sediminis</name>
    <dbReference type="NCBI Taxonomy" id="1502156"/>
    <lineage>
        <taxon>Bacteria</taxon>
        <taxon>Pseudomonadati</taxon>
        <taxon>Pseudomonadota</taxon>
        <taxon>Alphaproteobacteria</taxon>
        <taxon>Hyphomicrobiales</taxon>
        <taxon>Phyllobacteriaceae</taxon>
        <taxon>Tianweitania</taxon>
    </lineage>
</organism>
<dbReference type="RefSeq" id="WP_209335931.1">
    <property type="nucleotide sequence ID" value="NZ_JAGIYY010000004.1"/>
</dbReference>
<name>A0A8J7QZX4_9HYPH</name>
<protein>
    <recommendedName>
        <fullName evidence="3">Phage portal protein, lambda family</fullName>
    </recommendedName>
</protein>
<reference evidence="1" key="1">
    <citation type="submission" date="2021-03" db="EMBL/GenBank/DDBJ databases">
        <title>Genome sequencing and assembly of Tianweitania sediminis.</title>
        <authorList>
            <person name="Chhetri G."/>
        </authorList>
    </citation>
    <scope>NUCLEOTIDE SEQUENCE</scope>
    <source>
        <strain evidence="1">Z8</strain>
    </source>
</reference>
<evidence type="ECO:0000313" key="2">
    <source>
        <dbReference type="Proteomes" id="UP000666240"/>
    </source>
</evidence>
<keyword evidence="2" id="KW-1185">Reference proteome</keyword>